<dbReference type="InterPro" id="IPR029787">
    <property type="entry name" value="Nucleotide_cyclase"/>
</dbReference>
<evidence type="ECO:0000259" key="10">
    <source>
        <dbReference type="PROSITE" id="PS50125"/>
    </source>
</evidence>
<feature type="region of interest" description="Disordered" evidence="8">
    <location>
        <begin position="1579"/>
        <end position="1613"/>
    </location>
</feature>
<dbReference type="InterPro" id="IPR018297">
    <property type="entry name" value="A/G_cyclase_CS"/>
</dbReference>
<dbReference type="PANTHER" id="PTHR11920">
    <property type="entry name" value="GUANYLYL CYCLASE"/>
    <property type="match status" value="1"/>
</dbReference>
<evidence type="ECO:0000256" key="2">
    <source>
        <dbReference type="ARBA" id="ARBA00022692"/>
    </source>
</evidence>
<dbReference type="OrthoDB" id="60033at2759"/>
<keyword evidence="3" id="KW-0547">Nucleotide-binding</keyword>
<evidence type="ECO:0000313" key="12">
    <source>
        <dbReference type="Proteomes" id="UP000612055"/>
    </source>
</evidence>
<dbReference type="GO" id="GO:0005886">
    <property type="term" value="C:plasma membrane"/>
    <property type="evidence" value="ECO:0007669"/>
    <property type="project" value="TreeGrafter"/>
</dbReference>
<feature type="domain" description="Guanylate cyclase" evidence="10">
    <location>
        <begin position="1700"/>
        <end position="1828"/>
    </location>
</feature>
<comment type="subcellular location">
    <subcellularLocation>
        <location evidence="1">Membrane</location>
    </subcellularLocation>
</comment>
<feature type="region of interest" description="Disordered" evidence="8">
    <location>
        <begin position="322"/>
        <end position="380"/>
    </location>
</feature>
<dbReference type="InterPro" id="IPR001054">
    <property type="entry name" value="A/G_cyclase"/>
</dbReference>
<feature type="region of interest" description="Disordered" evidence="8">
    <location>
        <begin position="398"/>
        <end position="426"/>
    </location>
</feature>
<dbReference type="FunFam" id="3.30.70.1230:FF:000059">
    <property type="entry name" value="Guanylate cyclase"/>
    <property type="match status" value="1"/>
</dbReference>
<feature type="region of interest" description="Disordered" evidence="8">
    <location>
        <begin position="244"/>
        <end position="275"/>
    </location>
</feature>
<evidence type="ECO:0000313" key="11">
    <source>
        <dbReference type="EMBL" id="KAG2493138.1"/>
    </source>
</evidence>
<comment type="similarity">
    <text evidence="7">Belongs to the adenylyl cyclase class-4/guanylyl cyclase family.</text>
</comment>
<dbReference type="CDD" id="cd07302">
    <property type="entry name" value="CHD"/>
    <property type="match status" value="1"/>
</dbReference>
<evidence type="ECO:0000256" key="4">
    <source>
        <dbReference type="ARBA" id="ARBA00022989"/>
    </source>
</evidence>
<feature type="compositionally biased region" description="Low complexity" evidence="8">
    <location>
        <begin position="403"/>
        <end position="414"/>
    </location>
</feature>
<dbReference type="GO" id="GO:0035556">
    <property type="term" value="P:intracellular signal transduction"/>
    <property type="evidence" value="ECO:0007669"/>
    <property type="project" value="InterPro"/>
</dbReference>
<dbReference type="PANTHER" id="PTHR11920:SF335">
    <property type="entry name" value="GUANYLATE CYCLASE"/>
    <property type="match status" value="1"/>
</dbReference>
<dbReference type="GO" id="GO:0007168">
    <property type="term" value="P:receptor guanylyl cyclase signaling pathway"/>
    <property type="evidence" value="ECO:0007669"/>
    <property type="project" value="TreeGrafter"/>
</dbReference>
<dbReference type="InterPro" id="IPR050401">
    <property type="entry name" value="Cyclic_nucleotide_synthase"/>
</dbReference>
<dbReference type="EMBL" id="JAEHOE010000039">
    <property type="protein sequence ID" value="KAG2493138.1"/>
    <property type="molecule type" value="Genomic_DNA"/>
</dbReference>
<dbReference type="Proteomes" id="UP000612055">
    <property type="component" value="Unassembled WGS sequence"/>
</dbReference>
<name>A0A836BZ82_9CHLO</name>
<keyword evidence="2 9" id="KW-0812">Transmembrane</keyword>
<feature type="region of interest" description="Disordered" evidence="8">
    <location>
        <begin position="813"/>
        <end position="893"/>
    </location>
</feature>
<feature type="compositionally biased region" description="Low complexity" evidence="8">
    <location>
        <begin position="862"/>
        <end position="893"/>
    </location>
</feature>
<feature type="compositionally biased region" description="Basic and acidic residues" evidence="8">
    <location>
        <begin position="685"/>
        <end position="696"/>
    </location>
</feature>
<keyword evidence="6 7" id="KW-0456">Lyase</keyword>
<evidence type="ECO:0000256" key="3">
    <source>
        <dbReference type="ARBA" id="ARBA00022741"/>
    </source>
</evidence>
<keyword evidence="12" id="KW-1185">Reference proteome</keyword>
<evidence type="ECO:0000256" key="9">
    <source>
        <dbReference type="SAM" id="Phobius"/>
    </source>
</evidence>
<comment type="caution">
    <text evidence="11">The sequence shown here is derived from an EMBL/GenBank/DDBJ whole genome shotgun (WGS) entry which is preliminary data.</text>
</comment>
<sequence>MRLVTLVLHTSQLVRVYRAWEANNPTPGAHPVSGHVWALAGRLLLLAKAAALMGGAMGAPGAYLAHGGALHSGAAVVRLLGFALQATSAHPAMRAKAYKRELLAAGLALVVQEDSAPVFLAQLGLTALVCLAAHLATLLRSPEGAHADVPSEALGFMAVSCCVLALNSLYHRTLLGPAHSGAGHRRSRRNSSAAALRSPTSADGAGAHNTAAAGSASHHPHRLVTASGPWWTPAAALGPHASPVGTAAAAASPRCGGAGGVPQSRSECSLHSQSSQQLSATEAGAVAAAAAGSVGAGVRMRTASALALNDSAALVAEVDEAGNSGSGGGGAAAPRQERATVPGSGLSSARGGAWGTGDGMLGLGSTETATAGGGQGRRHGGWSALQLRALWRSLTGADRGRRASAGPRAPAAASEGGGSGGGRSTQSTHVSQAHLIKLCVIRALAACYMASHALQALVDMQRPGAPGASCVACVYGVYGVLCGSLVFALDAPLLALVSPGAYAAWGPVLLDWGWCSVAVLRAVAVGLGPSTKHAGHVLRSYVFLCLNAMAMDLEPSRHAARTGIAGLLYAGLHLYVALTRARAAAITLGATAAAPSADTAQTPSVVTPPDWRSLLGPLAAYPLAWAASAVLHVFTRVARTTTATLPASDSSHSLTDLLGRGHSLTASDASRGSQPDQDRRQRLLRAPEADRIKEPLSRQPTGGSSGLCGGGGGGGAGEVGVGEAAVRPGSGLHEPRLAACKPGAADPSVEAPATPDLQQQAAPAMQPPAPAPELGSAQALHSTQATPFTSASRAPPLPVFPAEYDGAASLRPFIFRPSPATGTSDDGRRRPSAGGYDNRPSPRDTAAAAFPTHAPRRSSSDGQPPATTAAAAPQPGQGAAKEVGAAAATASDDSAPPRFCLRDRLAMLLRLVLVADSAAPALQHAAALLGRPCAARACAGGWADANWGLRRAVLAYAAVLAVDLAVSALPFVVSRRFARWRGVLWPLLLVVCKETRMYLLEALGVCVGYPAAPLLVLLFTGAVWRLLELPPRAFQWAMFLRLAAYMHHGPLLFDDLSGPAVHLHALLRASVLTLSGFMAAHALLAHAVPAANLASAAALATGERPPRALALLHWALGTPERAALMGLGGLAALRAVAGSVDVNAYRALELGVVTEVLGLVQDAILSGSHVHPSRGEPLTPAAAYGLAGGASAVVLVAVLRAVYVVSRQSAGRGADWHRQQAAALAALHQAAARETEVDEVLDALAAATRELYGRCSVYLIVLPAYARLFAASEHALCLPLPVPPSPHGGAGTGGAHGDAPPPSALPCTGSHGALGPDGPATLVPIHELLPALRPLAASDEAAVGTWAAARSMLASLAPQEAVLAEDYGPMSSSGRRTGCSQLDWLLDAASAGSLALLPVNGLGRGLTGPSAGPGLGRGLGLGHGHGAPSWAGAGGSSVVGGLLVLTPVHGELDPDLLALTADVAAALGAATHLRHVLAEHRAGEALLHDVLPSTVADALLSQRRDVTFDRPAPHSPGHATHIDLATSATLLTSRTSLALTDGGAGPGARLVRTSSSAAAFAVATHRVLCNPSVRSMTQHALHAPAQGGPQHAGSPLRGPQPRQSAEATHVPVEGLSMKAAITTSLGNRNGCDQPCTTGPGAGAGAGASPGLRGSLSAGGSGAGAGVAVGGALPVFGEGAYLGSIGSTGDVVYRQWHAGVTVLFTDIVGWTSMAQEMDADGVMLLLHELFCKYDALADEMGVYKVETIGDCYMAASGLLAEDPHHAARAVAFGAAMVRAADSVVNPRTGRGVQIRVGVHSGRVMSGIVGRHRARYCLFGDTVNTASRMESTGVPGRVQVSEVTFGELLAHPSPLVGAGGFEARGEVPVKGKGLMRTYLSASFAPEPTEAGEAPLEA</sequence>
<reference evidence="11" key="1">
    <citation type="journal article" date="2020" name="bioRxiv">
        <title>Comparative genomics of Chlamydomonas.</title>
        <authorList>
            <person name="Craig R.J."/>
            <person name="Hasan A.R."/>
            <person name="Ness R.W."/>
            <person name="Keightley P.D."/>
        </authorList>
    </citation>
    <scope>NUCLEOTIDE SEQUENCE</scope>
    <source>
        <strain evidence="11">CCAP 11/70</strain>
    </source>
</reference>
<feature type="compositionally biased region" description="Low complexity" evidence="8">
    <location>
        <begin position="263"/>
        <end position="275"/>
    </location>
</feature>
<accession>A0A836BZ82</accession>
<protein>
    <recommendedName>
        <fullName evidence="10">Guanylate cyclase domain-containing protein</fullName>
    </recommendedName>
</protein>
<feature type="transmembrane region" description="Helical" evidence="9">
    <location>
        <begin position="1002"/>
        <end position="1027"/>
    </location>
</feature>
<feature type="compositionally biased region" description="Gly residues" evidence="8">
    <location>
        <begin position="703"/>
        <end position="720"/>
    </location>
</feature>
<evidence type="ECO:0000256" key="6">
    <source>
        <dbReference type="ARBA" id="ARBA00023239"/>
    </source>
</evidence>
<dbReference type="GO" id="GO:0001653">
    <property type="term" value="F:peptide receptor activity"/>
    <property type="evidence" value="ECO:0007669"/>
    <property type="project" value="TreeGrafter"/>
</dbReference>
<keyword evidence="4 9" id="KW-1133">Transmembrane helix</keyword>
<proteinExistence type="inferred from homology"/>
<dbReference type="Pfam" id="PF00211">
    <property type="entry name" value="Guanylate_cyc"/>
    <property type="match status" value="1"/>
</dbReference>
<feature type="transmembrane region" description="Helical" evidence="9">
    <location>
        <begin position="953"/>
        <end position="973"/>
    </location>
</feature>
<dbReference type="PROSITE" id="PS50125">
    <property type="entry name" value="GUANYLATE_CYCLASE_2"/>
    <property type="match status" value="1"/>
</dbReference>
<dbReference type="SUPFAM" id="SSF55073">
    <property type="entry name" value="Nucleotide cyclase"/>
    <property type="match status" value="1"/>
</dbReference>
<dbReference type="GO" id="GO:0004016">
    <property type="term" value="F:adenylate cyclase activity"/>
    <property type="evidence" value="ECO:0007669"/>
    <property type="project" value="TreeGrafter"/>
</dbReference>
<evidence type="ECO:0000256" key="1">
    <source>
        <dbReference type="ARBA" id="ARBA00004370"/>
    </source>
</evidence>
<dbReference type="SMART" id="SM00044">
    <property type="entry name" value="CYCc"/>
    <property type="match status" value="1"/>
</dbReference>
<feature type="region of interest" description="Disordered" evidence="8">
    <location>
        <begin position="177"/>
        <end position="225"/>
    </location>
</feature>
<feature type="compositionally biased region" description="Gly residues" evidence="8">
    <location>
        <begin position="352"/>
        <end position="362"/>
    </location>
</feature>
<dbReference type="GO" id="GO:0004383">
    <property type="term" value="F:guanylate cyclase activity"/>
    <property type="evidence" value="ECO:0007669"/>
    <property type="project" value="TreeGrafter"/>
</dbReference>
<keyword evidence="5 9" id="KW-0472">Membrane</keyword>
<dbReference type="Gene3D" id="3.30.70.1230">
    <property type="entry name" value="Nucleotide cyclase"/>
    <property type="match status" value="1"/>
</dbReference>
<feature type="region of interest" description="Disordered" evidence="8">
    <location>
        <begin position="685"/>
        <end position="796"/>
    </location>
</feature>
<evidence type="ECO:0000256" key="7">
    <source>
        <dbReference type="RuleBase" id="RU000405"/>
    </source>
</evidence>
<evidence type="ECO:0000256" key="5">
    <source>
        <dbReference type="ARBA" id="ARBA00023136"/>
    </source>
</evidence>
<feature type="compositionally biased region" description="Polar residues" evidence="8">
    <location>
        <begin position="779"/>
        <end position="792"/>
    </location>
</feature>
<gene>
    <name evidence="11" type="ORF">HYH03_008562</name>
</gene>
<dbReference type="PROSITE" id="PS00452">
    <property type="entry name" value="GUANYLATE_CYCLASE_1"/>
    <property type="match status" value="1"/>
</dbReference>
<evidence type="ECO:0000256" key="8">
    <source>
        <dbReference type="SAM" id="MobiDB-lite"/>
    </source>
</evidence>
<feature type="compositionally biased region" description="Low complexity" evidence="8">
    <location>
        <begin position="190"/>
        <end position="217"/>
    </location>
</feature>
<organism evidence="11 12">
    <name type="scientific">Edaphochlamys debaryana</name>
    <dbReference type="NCBI Taxonomy" id="47281"/>
    <lineage>
        <taxon>Eukaryota</taxon>
        <taxon>Viridiplantae</taxon>
        <taxon>Chlorophyta</taxon>
        <taxon>core chlorophytes</taxon>
        <taxon>Chlorophyceae</taxon>
        <taxon>CS clade</taxon>
        <taxon>Chlamydomonadales</taxon>
        <taxon>Chlamydomonadales incertae sedis</taxon>
        <taxon>Edaphochlamys</taxon>
    </lineage>
</organism>
<dbReference type="GO" id="GO:0000166">
    <property type="term" value="F:nucleotide binding"/>
    <property type="evidence" value="ECO:0007669"/>
    <property type="project" value="UniProtKB-KW"/>
</dbReference>